<proteinExistence type="predicted"/>
<dbReference type="Gene3D" id="3.30.40.220">
    <property type="match status" value="1"/>
</dbReference>
<evidence type="ECO:0008006" key="3">
    <source>
        <dbReference type="Google" id="ProtNLM"/>
    </source>
</evidence>
<organism evidence="1">
    <name type="scientific">viral metagenome</name>
    <dbReference type="NCBI Taxonomy" id="1070528"/>
    <lineage>
        <taxon>unclassified sequences</taxon>
        <taxon>metagenomes</taxon>
        <taxon>organismal metagenomes</taxon>
    </lineage>
</organism>
<dbReference type="EMBL" id="MT144054">
    <property type="protein sequence ID" value="QJA47722.1"/>
    <property type="molecule type" value="Genomic_DNA"/>
</dbReference>
<evidence type="ECO:0000313" key="2">
    <source>
        <dbReference type="EMBL" id="QJH94952.1"/>
    </source>
</evidence>
<reference evidence="1" key="1">
    <citation type="submission" date="2020-03" db="EMBL/GenBank/DDBJ databases">
        <title>The deep terrestrial virosphere.</title>
        <authorList>
            <person name="Holmfeldt K."/>
            <person name="Nilsson E."/>
            <person name="Simone D."/>
            <person name="Lopez-Fernandez M."/>
            <person name="Wu X."/>
            <person name="de Brujin I."/>
            <person name="Lundin D."/>
            <person name="Andersson A."/>
            <person name="Bertilsson S."/>
            <person name="Dopson M."/>
        </authorList>
    </citation>
    <scope>NUCLEOTIDE SEQUENCE</scope>
    <source>
        <strain evidence="1">TM448A00732</strain>
        <strain evidence="2">TM448B00314</strain>
    </source>
</reference>
<dbReference type="EMBL" id="MT144610">
    <property type="protein sequence ID" value="QJH94952.1"/>
    <property type="molecule type" value="Genomic_DNA"/>
</dbReference>
<sequence length="172" mass="19977">MTKQDEITFTCIKCGEIKSIKEFHKSSMNQCGHRWECKSCTSLYDKAQYAKSDSIRLAKFKYGKTDMARYARLKSNAKRRGTDFCLDKLDFLIWFQGQDKVCHYCGTTLNTNGRREEQISVDRKDNIIGYTLENIVLSCQQCNTIKGNIFTESEMLEIAEKYLKPKMEVRCG</sequence>
<dbReference type="AlphaFoldDB" id="A0A6H1ZJS2"/>
<gene>
    <name evidence="1" type="ORF">TM448A00732_0012</name>
    <name evidence="2" type="ORF">TM448B00314_0012</name>
</gene>
<protein>
    <recommendedName>
        <fullName evidence="3">HNH endonuclease</fullName>
    </recommendedName>
</protein>
<name>A0A6H1ZJS2_9ZZZZ</name>
<accession>A0A6H1ZJS2</accession>
<evidence type="ECO:0000313" key="1">
    <source>
        <dbReference type="EMBL" id="QJA47722.1"/>
    </source>
</evidence>